<name>A0A7Z0CKL0_9MICO</name>
<evidence type="ECO:0000313" key="2">
    <source>
        <dbReference type="EMBL" id="NYI41835.1"/>
    </source>
</evidence>
<gene>
    <name evidence="2" type="ORF">BKA03_001954</name>
</gene>
<dbReference type="InterPro" id="IPR003709">
    <property type="entry name" value="VanY-like_core_dom"/>
</dbReference>
<dbReference type="InterPro" id="IPR058193">
    <property type="entry name" value="VanY/YodJ_core_dom"/>
</dbReference>
<keyword evidence="2" id="KW-0378">Hydrolase</keyword>
<organism evidence="2 3">
    <name type="scientific">Demequina lutea</name>
    <dbReference type="NCBI Taxonomy" id="431489"/>
    <lineage>
        <taxon>Bacteria</taxon>
        <taxon>Bacillati</taxon>
        <taxon>Actinomycetota</taxon>
        <taxon>Actinomycetes</taxon>
        <taxon>Micrococcales</taxon>
        <taxon>Demequinaceae</taxon>
        <taxon>Demequina</taxon>
    </lineage>
</organism>
<dbReference type="EMBL" id="JACBZO010000001">
    <property type="protein sequence ID" value="NYI41835.1"/>
    <property type="molecule type" value="Genomic_DNA"/>
</dbReference>
<dbReference type="RefSeq" id="WP_062075781.1">
    <property type="nucleotide sequence ID" value="NZ_BBRC01000013.1"/>
</dbReference>
<dbReference type="OrthoDB" id="9792074at2"/>
<dbReference type="Pfam" id="PF02557">
    <property type="entry name" value="VanY"/>
    <property type="match status" value="1"/>
</dbReference>
<dbReference type="Gene3D" id="3.30.1380.10">
    <property type="match status" value="1"/>
</dbReference>
<dbReference type="PANTHER" id="PTHR34385">
    <property type="entry name" value="D-ALANYL-D-ALANINE CARBOXYPEPTIDASE"/>
    <property type="match status" value="1"/>
</dbReference>
<dbReference type="AlphaFoldDB" id="A0A7Z0CKL0"/>
<evidence type="ECO:0000259" key="1">
    <source>
        <dbReference type="Pfam" id="PF02557"/>
    </source>
</evidence>
<dbReference type="CDD" id="cd14852">
    <property type="entry name" value="LD-carboxypeptidase"/>
    <property type="match status" value="1"/>
</dbReference>
<dbReference type="InterPro" id="IPR052179">
    <property type="entry name" value="DD-CPase-like"/>
</dbReference>
<sequence length="255" mass="26731">MRVALGAGATAAVMMLAACGIDAPRLPFESTPEGVQTQPTVVADAGASAPLVTPGLTIEYDIDDPSAITVVVTKTRPLDPIDYAPADLVSVVGVPGRGSQSLRAVAAEAMTRMYEAALEAGAPFSILSTYRPYGVQRSLYSGYVSASGRAAADRVSARPGFSEHQTGLAADVFDVQANQLKASFGTSAAGEWLAANAYRYGYIVSYPNGKEAVTGYKWEPWHLRFVGLDVAASMHDQGVVTLQEFMGVGASPSYE</sequence>
<proteinExistence type="predicted"/>
<keyword evidence="2" id="KW-0645">Protease</keyword>
<dbReference type="GO" id="GO:0009002">
    <property type="term" value="F:serine-type D-Ala-D-Ala carboxypeptidase activity"/>
    <property type="evidence" value="ECO:0007669"/>
    <property type="project" value="UniProtKB-EC"/>
</dbReference>
<dbReference type="Proteomes" id="UP000547973">
    <property type="component" value="Unassembled WGS sequence"/>
</dbReference>
<feature type="domain" description="D-alanyl-D-alanine carboxypeptidase-like core" evidence="1">
    <location>
        <begin position="100"/>
        <end position="227"/>
    </location>
</feature>
<dbReference type="EC" id="3.4.16.4" evidence="2"/>
<reference evidence="2 3" key="1">
    <citation type="submission" date="2020-07" db="EMBL/GenBank/DDBJ databases">
        <title>Sequencing the genomes of 1000 actinobacteria strains.</title>
        <authorList>
            <person name="Klenk H.-P."/>
        </authorList>
    </citation>
    <scope>NUCLEOTIDE SEQUENCE [LARGE SCALE GENOMIC DNA]</scope>
    <source>
        <strain evidence="2 3">DSM 19970</strain>
    </source>
</reference>
<dbReference type="PANTHER" id="PTHR34385:SF1">
    <property type="entry name" value="PEPTIDOGLYCAN L-ALANYL-D-GLUTAMATE ENDOPEPTIDASE CWLK"/>
    <property type="match status" value="1"/>
</dbReference>
<keyword evidence="2" id="KW-0121">Carboxypeptidase</keyword>
<dbReference type="InterPro" id="IPR009045">
    <property type="entry name" value="Zn_M74/Hedgehog-like"/>
</dbReference>
<dbReference type="GO" id="GO:0006508">
    <property type="term" value="P:proteolysis"/>
    <property type="evidence" value="ECO:0007669"/>
    <property type="project" value="InterPro"/>
</dbReference>
<evidence type="ECO:0000313" key="3">
    <source>
        <dbReference type="Proteomes" id="UP000547973"/>
    </source>
</evidence>
<dbReference type="PROSITE" id="PS51257">
    <property type="entry name" value="PROKAR_LIPOPROTEIN"/>
    <property type="match status" value="1"/>
</dbReference>
<keyword evidence="3" id="KW-1185">Reference proteome</keyword>
<comment type="caution">
    <text evidence="2">The sequence shown here is derived from an EMBL/GenBank/DDBJ whole genome shotgun (WGS) entry which is preliminary data.</text>
</comment>
<dbReference type="SUPFAM" id="SSF55166">
    <property type="entry name" value="Hedgehog/DD-peptidase"/>
    <property type="match status" value="1"/>
</dbReference>
<protein>
    <submittedName>
        <fullName evidence="2">D-alanyl-D-alanine carboxypeptidase</fullName>
        <ecNumber evidence="2">3.4.16.4</ecNumber>
    </submittedName>
</protein>
<accession>A0A7Z0CKL0</accession>